<comment type="caution">
    <text evidence="1">The sequence shown here is derived from an EMBL/GenBank/DDBJ whole genome shotgun (WGS) entry which is preliminary data.</text>
</comment>
<accession>A0ACC0F439</accession>
<proteinExistence type="predicted"/>
<reference evidence="1 2" key="1">
    <citation type="journal article" date="2022" name="Plant J.">
        <title>Chromosome-level genome of Camellia lanceoleosa provides a valuable resource for understanding genome evolution and self-incompatibility.</title>
        <authorList>
            <person name="Gong W."/>
            <person name="Xiao S."/>
            <person name="Wang L."/>
            <person name="Liao Z."/>
            <person name="Chang Y."/>
            <person name="Mo W."/>
            <person name="Hu G."/>
            <person name="Li W."/>
            <person name="Zhao G."/>
            <person name="Zhu H."/>
            <person name="Hu X."/>
            <person name="Ji K."/>
            <person name="Xiang X."/>
            <person name="Song Q."/>
            <person name="Yuan D."/>
            <person name="Jin S."/>
            <person name="Zhang L."/>
        </authorList>
    </citation>
    <scope>NUCLEOTIDE SEQUENCE [LARGE SCALE GENOMIC DNA]</scope>
    <source>
        <strain evidence="1">SQ_2022a</strain>
    </source>
</reference>
<dbReference type="Proteomes" id="UP001060215">
    <property type="component" value="Chromosome 11"/>
</dbReference>
<evidence type="ECO:0000313" key="2">
    <source>
        <dbReference type="Proteomes" id="UP001060215"/>
    </source>
</evidence>
<gene>
    <name evidence="1" type="ORF">LOK49_LG15G01252</name>
</gene>
<name>A0ACC0F439_9ERIC</name>
<evidence type="ECO:0000313" key="1">
    <source>
        <dbReference type="EMBL" id="KAI7983518.1"/>
    </source>
</evidence>
<dbReference type="EMBL" id="CM045768">
    <property type="protein sequence ID" value="KAI7983518.1"/>
    <property type="molecule type" value="Genomic_DNA"/>
</dbReference>
<organism evidence="1 2">
    <name type="scientific">Camellia lanceoleosa</name>
    <dbReference type="NCBI Taxonomy" id="1840588"/>
    <lineage>
        <taxon>Eukaryota</taxon>
        <taxon>Viridiplantae</taxon>
        <taxon>Streptophyta</taxon>
        <taxon>Embryophyta</taxon>
        <taxon>Tracheophyta</taxon>
        <taxon>Spermatophyta</taxon>
        <taxon>Magnoliopsida</taxon>
        <taxon>eudicotyledons</taxon>
        <taxon>Gunneridae</taxon>
        <taxon>Pentapetalae</taxon>
        <taxon>asterids</taxon>
        <taxon>Ericales</taxon>
        <taxon>Theaceae</taxon>
        <taxon>Camellia</taxon>
    </lineage>
</organism>
<keyword evidence="2" id="KW-1185">Reference proteome</keyword>
<sequence>MELDASFPMMSKELQALVGVLRINIQDGVMTGLRVQQRVKNLALRISFRSLLLEDLDQVIKIQEVQEQRQ</sequence>
<protein>
    <submittedName>
        <fullName evidence="1">Uncharacterized protein</fullName>
    </submittedName>
</protein>